<protein>
    <submittedName>
        <fullName evidence="1">Uncharacterized protein</fullName>
    </submittedName>
</protein>
<sequence length="182" mass="20984">MTKTTTKDKKPLGMPLRLQRKKSYKSVTLRLRSALRQTLKIFMINKRSTYVPAFSECYEPKSADYLEGLDFCDNSIQYSAVPGTDNHYRSLTGDSLRYNSYSIANSSTLHLSNPLMCHESYKELIMIAPTSWQVLVKGTEDTSQPMTLFFNYVTQFIDMSCKTKSFSLMIDFYGKLLCQIKR</sequence>
<evidence type="ECO:0000313" key="1">
    <source>
        <dbReference type="EnsemblMetazoa" id="GPAI000422-PA"/>
    </source>
</evidence>
<reference evidence="2" key="1">
    <citation type="submission" date="2014-03" db="EMBL/GenBank/DDBJ databases">
        <authorList>
            <person name="Aksoy S."/>
            <person name="Warren W."/>
            <person name="Wilson R.K."/>
        </authorList>
    </citation>
    <scope>NUCLEOTIDE SEQUENCE [LARGE SCALE GENOMIC DNA]</scope>
    <source>
        <strain evidence="2">IAEA</strain>
    </source>
</reference>
<name>A0A1A9Z0P3_GLOPL</name>
<proteinExistence type="predicted"/>
<dbReference type="Proteomes" id="UP000092445">
    <property type="component" value="Unassembled WGS sequence"/>
</dbReference>
<reference evidence="1" key="2">
    <citation type="submission" date="2020-05" db="UniProtKB">
        <authorList>
            <consortium name="EnsemblMetazoa"/>
        </authorList>
    </citation>
    <scope>IDENTIFICATION</scope>
    <source>
        <strain evidence="1">IAEA</strain>
    </source>
</reference>
<organism evidence="1 2">
    <name type="scientific">Glossina pallidipes</name>
    <name type="common">Tsetse fly</name>
    <dbReference type="NCBI Taxonomy" id="7398"/>
    <lineage>
        <taxon>Eukaryota</taxon>
        <taxon>Metazoa</taxon>
        <taxon>Ecdysozoa</taxon>
        <taxon>Arthropoda</taxon>
        <taxon>Hexapoda</taxon>
        <taxon>Insecta</taxon>
        <taxon>Pterygota</taxon>
        <taxon>Neoptera</taxon>
        <taxon>Endopterygota</taxon>
        <taxon>Diptera</taxon>
        <taxon>Brachycera</taxon>
        <taxon>Muscomorpha</taxon>
        <taxon>Hippoboscoidea</taxon>
        <taxon>Glossinidae</taxon>
        <taxon>Glossina</taxon>
    </lineage>
</organism>
<dbReference type="AlphaFoldDB" id="A0A1A9Z0P3"/>
<evidence type="ECO:0000313" key="2">
    <source>
        <dbReference type="Proteomes" id="UP000092445"/>
    </source>
</evidence>
<keyword evidence="2" id="KW-1185">Reference proteome</keyword>
<accession>A0A1A9Z0P3</accession>
<dbReference type="EnsemblMetazoa" id="GPAI000422-RA">
    <property type="protein sequence ID" value="GPAI000422-PA"/>
    <property type="gene ID" value="GPAI000422"/>
</dbReference>
<dbReference type="VEuPathDB" id="VectorBase:GPAI000422"/>